<dbReference type="HOGENOM" id="CLU_2852488_0_0_1"/>
<proteinExistence type="predicted"/>
<dbReference type="EMBL" id="GL766643">
    <property type="protein sequence ID" value="EFZ14848.1"/>
    <property type="molecule type" value="Genomic_DNA"/>
</dbReference>
<sequence length="65" mass="7666">MLMGIRKEIEVIGVGNGELMEGLMVRKVRLGEEIWRIMGIYSNGDLKKREIIKNWAEKRKRVHEQ</sequence>
<accession>E9IX55</accession>
<name>E9IX55_SOLIN</name>
<gene>
    <name evidence="1" type="ORF">SINV_02317</name>
</gene>
<dbReference type="AlphaFoldDB" id="E9IX55"/>
<evidence type="ECO:0000313" key="1">
    <source>
        <dbReference type="EMBL" id="EFZ14848.1"/>
    </source>
</evidence>
<feature type="non-terminal residue" evidence="1">
    <location>
        <position position="65"/>
    </location>
</feature>
<protein>
    <submittedName>
        <fullName evidence="1">Uncharacterized protein</fullName>
    </submittedName>
</protein>
<organism>
    <name type="scientific">Solenopsis invicta</name>
    <name type="common">Red imported fire ant</name>
    <name type="synonym">Solenopsis wagneri</name>
    <dbReference type="NCBI Taxonomy" id="13686"/>
    <lineage>
        <taxon>Eukaryota</taxon>
        <taxon>Metazoa</taxon>
        <taxon>Ecdysozoa</taxon>
        <taxon>Arthropoda</taxon>
        <taxon>Hexapoda</taxon>
        <taxon>Insecta</taxon>
        <taxon>Pterygota</taxon>
        <taxon>Neoptera</taxon>
        <taxon>Endopterygota</taxon>
        <taxon>Hymenoptera</taxon>
        <taxon>Apocrita</taxon>
        <taxon>Aculeata</taxon>
        <taxon>Formicoidea</taxon>
        <taxon>Formicidae</taxon>
        <taxon>Myrmicinae</taxon>
        <taxon>Solenopsis</taxon>
    </lineage>
</organism>
<reference evidence="1" key="1">
    <citation type="journal article" date="2011" name="Proc. Natl. Acad. Sci. U.S.A.">
        <title>The genome of the fire ant Solenopsis invicta.</title>
        <authorList>
            <person name="Wurm Y."/>
            <person name="Wang J."/>
            <person name="Riba-Grognuz O."/>
            <person name="Corona M."/>
            <person name="Nygaard S."/>
            <person name="Hunt B.G."/>
            <person name="Ingram K.K."/>
            <person name="Falquet L."/>
            <person name="Nipitwattanaphon M."/>
            <person name="Gotzek D."/>
            <person name="Dijkstra M.B."/>
            <person name="Oettler J."/>
            <person name="Comtesse F."/>
            <person name="Shih C.J."/>
            <person name="Wu W.J."/>
            <person name="Yang C.C."/>
            <person name="Thomas J."/>
            <person name="Beaudoing E."/>
            <person name="Pradervand S."/>
            <person name="Flegel V."/>
            <person name="Cook E.D."/>
            <person name="Fabbretti R."/>
            <person name="Stockinger H."/>
            <person name="Long L."/>
            <person name="Farmerie W.G."/>
            <person name="Oakey J."/>
            <person name="Boomsma J.J."/>
            <person name="Pamilo P."/>
            <person name="Yi S.V."/>
            <person name="Heinze J."/>
            <person name="Goodisman M.A."/>
            <person name="Farinelli L."/>
            <person name="Harshman K."/>
            <person name="Hulo N."/>
            <person name="Cerutti L."/>
            <person name="Xenarios I."/>
            <person name="Shoemaker D."/>
            <person name="Keller L."/>
        </authorList>
    </citation>
    <scope>NUCLEOTIDE SEQUENCE [LARGE SCALE GENOMIC DNA]</scope>
</reference>